<feature type="compositionally biased region" description="Pro residues" evidence="1">
    <location>
        <begin position="137"/>
        <end position="158"/>
    </location>
</feature>
<feature type="compositionally biased region" description="Pro residues" evidence="1">
    <location>
        <begin position="1"/>
        <end position="10"/>
    </location>
</feature>
<sequence length="158" mass="15963">MSIPVPPVQTPPGLERTARPAGALPVPVQPAPPSLSGTDPFELALNPHRIVAGENEVLLEFELLIGNVSGASAENIRATFAAMSAHARQDEVTAGFHGGPPGPPDGPPWKPAVPPPCPAGAPLAAEVARAFPAEAPAAPPARRPDPPPPPPPPAAPPL</sequence>
<name>A0AA40JQ42_STAAU</name>
<organism evidence="2 3">
    <name type="scientific">Staphylococcus aureus</name>
    <dbReference type="NCBI Taxonomy" id="1280"/>
    <lineage>
        <taxon>Bacteria</taxon>
        <taxon>Bacillati</taxon>
        <taxon>Bacillota</taxon>
        <taxon>Bacilli</taxon>
        <taxon>Bacillales</taxon>
        <taxon>Staphylococcaceae</taxon>
        <taxon>Staphylococcus</taxon>
    </lineage>
</organism>
<proteinExistence type="predicted"/>
<evidence type="ECO:0000313" key="3">
    <source>
        <dbReference type="Proteomes" id="UP000032274"/>
    </source>
</evidence>
<comment type="caution">
    <text evidence="2">The sequence shown here is derived from an EMBL/GenBank/DDBJ whole genome shotgun (WGS) entry which is preliminary data.</text>
</comment>
<dbReference type="Proteomes" id="UP000032274">
    <property type="component" value="Unassembled WGS sequence"/>
</dbReference>
<evidence type="ECO:0000313" key="2">
    <source>
        <dbReference type="EMBL" id="KIU01345.1"/>
    </source>
</evidence>
<accession>A0AA40JQ42</accession>
<reference evidence="2 3" key="1">
    <citation type="submission" date="2015-01" db="EMBL/GenBank/DDBJ databases">
        <title>Characterization of Swiss Staphylococcus aureus strains involved in food poisoning.</title>
        <authorList>
            <person name="Crovadore J."/>
            <person name="Chablais R."/>
            <person name="Tonacini J."/>
            <person name="Schnyder B."/>
            <person name="Lefort F."/>
        </authorList>
    </citation>
    <scope>NUCLEOTIDE SEQUENCE [LARGE SCALE GENOMIC DNA]</scope>
    <source>
        <strain evidence="2 3">SA-120</strain>
    </source>
</reference>
<protein>
    <submittedName>
        <fullName evidence="2">Uncharacterized protein</fullName>
    </submittedName>
</protein>
<feature type="compositionally biased region" description="Low complexity" evidence="1">
    <location>
        <begin position="120"/>
        <end position="136"/>
    </location>
</feature>
<dbReference type="AlphaFoldDB" id="A0AA40JQ42"/>
<feature type="region of interest" description="Disordered" evidence="1">
    <location>
        <begin position="1"/>
        <end position="35"/>
    </location>
</feature>
<feature type="non-terminal residue" evidence="2">
    <location>
        <position position="158"/>
    </location>
</feature>
<gene>
    <name evidence="2" type="ORF">QU38_02115</name>
</gene>
<feature type="region of interest" description="Disordered" evidence="1">
    <location>
        <begin position="92"/>
        <end position="158"/>
    </location>
</feature>
<evidence type="ECO:0000256" key="1">
    <source>
        <dbReference type="SAM" id="MobiDB-lite"/>
    </source>
</evidence>
<dbReference type="EMBL" id="JXIG01000456">
    <property type="protein sequence ID" value="KIU01345.1"/>
    <property type="molecule type" value="Genomic_DNA"/>
</dbReference>
<feature type="compositionally biased region" description="Pro residues" evidence="1">
    <location>
        <begin position="100"/>
        <end position="119"/>
    </location>
</feature>